<dbReference type="Gene3D" id="3.40.50.11960">
    <property type="match status" value="1"/>
</dbReference>
<dbReference type="EMBL" id="BFAD01000005">
    <property type="protein sequence ID" value="GBE83120.1"/>
    <property type="molecule type" value="Genomic_DNA"/>
</dbReference>
<feature type="compositionally biased region" description="Basic and acidic residues" evidence="1">
    <location>
        <begin position="232"/>
        <end position="245"/>
    </location>
</feature>
<dbReference type="InParanoid" id="A0A401GLT0"/>
<feature type="region of interest" description="Disordered" evidence="1">
    <location>
        <begin position="331"/>
        <end position="409"/>
    </location>
</feature>
<feature type="compositionally biased region" description="Polar residues" evidence="1">
    <location>
        <begin position="374"/>
        <end position="394"/>
    </location>
</feature>
<comment type="caution">
    <text evidence="2">The sequence shown here is derived from an EMBL/GenBank/DDBJ whole genome shotgun (WGS) entry which is preliminary data.</text>
</comment>
<sequence length="466" mass="51738">MADAAGCRILVISSTMEQGQQFVQRVKGLSIANVSDLSSADLASNSIPWTIANKYYTADVHFETRVFQDFRSHHAVGVPAVIYVWAHGEPYREHVPDIAKSLEYYDPEVTLAVRFDGNTAKANADEDDGLDEFLSSHGFEFIEGDRSARKPTQDSGRVLDDEDEGIPGLPRVVDALSTIMWPSLVQSDSTRQRRSRARELLDWARDEEEDDGLRALISDAGASEHAQTSSPRNERKSRMQREMEELERWLDEADEDRATGHAAAWGASEHAMWSDRPLEVATPTIVTPTAEEYGFDDDFTEFVSAPPRQLSDVYDSRGLVPMDTGASYRSLASGSDISNGHYESIDQDDYENDPDLPSHAEIAETSRRIFGSPAVSSLPGTSPNLRRGASTGSSADEDHPFEHDADDDEFEMSPFDLSRVLGALHNMKEEIAGMQNEDERRRAAARVALGLVYGLQADRDDEHEHS</sequence>
<dbReference type="STRING" id="139825.A0A401GLT0"/>
<feature type="region of interest" description="Disordered" evidence="1">
    <location>
        <begin position="218"/>
        <end position="245"/>
    </location>
</feature>
<dbReference type="PANTHER" id="PTHR14659:SF1">
    <property type="entry name" value="ALPHA- AND GAMMA-ADAPTIN-BINDING PROTEIN P34"/>
    <property type="match status" value="1"/>
</dbReference>
<dbReference type="InterPro" id="IPR019341">
    <property type="entry name" value="Alpha/Gamma-adaptin-bd_p34"/>
</dbReference>
<dbReference type="OrthoDB" id="10261384at2759"/>
<gene>
    <name evidence="2" type="ORF">SCP_0501670</name>
</gene>
<organism evidence="2 3">
    <name type="scientific">Sparassis crispa</name>
    <dbReference type="NCBI Taxonomy" id="139825"/>
    <lineage>
        <taxon>Eukaryota</taxon>
        <taxon>Fungi</taxon>
        <taxon>Dikarya</taxon>
        <taxon>Basidiomycota</taxon>
        <taxon>Agaricomycotina</taxon>
        <taxon>Agaricomycetes</taxon>
        <taxon>Polyporales</taxon>
        <taxon>Sparassidaceae</taxon>
        <taxon>Sparassis</taxon>
    </lineage>
</organism>
<proteinExistence type="predicted"/>
<keyword evidence="3" id="KW-1185">Reference proteome</keyword>
<feature type="compositionally biased region" description="Acidic residues" evidence="1">
    <location>
        <begin position="345"/>
        <end position="354"/>
    </location>
</feature>
<accession>A0A401GLT0</accession>
<evidence type="ECO:0000313" key="3">
    <source>
        <dbReference type="Proteomes" id="UP000287166"/>
    </source>
</evidence>
<name>A0A401GLT0_9APHY</name>
<feature type="compositionally biased region" description="Basic and acidic residues" evidence="1">
    <location>
        <begin position="356"/>
        <end position="367"/>
    </location>
</feature>
<evidence type="ECO:0000256" key="1">
    <source>
        <dbReference type="SAM" id="MobiDB-lite"/>
    </source>
</evidence>
<dbReference type="PANTHER" id="PTHR14659">
    <property type="entry name" value="ALPHA- AND GAMMA-ADAPTIN-BINDING PROTEIN P34"/>
    <property type="match status" value="1"/>
</dbReference>
<dbReference type="GeneID" id="38780037"/>
<reference evidence="2 3" key="1">
    <citation type="journal article" date="2018" name="Sci. Rep.">
        <title>Genome sequence of the cauliflower mushroom Sparassis crispa (Hanabiratake) and its association with beneficial usage.</title>
        <authorList>
            <person name="Kiyama R."/>
            <person name="Furutani Y."/>
            <person name="Kawaguchi K."/>
            <person name="Nakanishi T."/>
        </authorList>
    </citation>
    <scope>NUCLEOTIDE SEQUENCE [LARGE SCALE GENOMIC DNA]</scope>
</reference>
<dbReference type="RefSeq" id="XP_027614033.1">
    <property type="nucleotide sequence ID" value="XM_027758232.1"/>
</dbReference>
<feature type="region of interest" description="Disordered" evidence="1">
    <location>
        <begin position="144"/>
        <end position="166"/>
    </location>
</feature>
<evidence type="ECO:0000313" key="2">
    <source>
        <dbReference type="EMBL" id="GBE83120.1"/>
    </source>
</evidence>
<protein>
    <submittedName>
        <fullName evidence="2">Uncharacterized protein</fullName>
    </submittedName>
</protein>
<dbReference type="AlphaFoldDB" id="A0A401GLT0"/>
<dbReference type="Proteomes" id="UP000287166">
    <property type="component" value="Unassembled WGS sequence"/>
</dbReference>